<accession>A0A0K2VLQ6</accession>
<protein>
    <submittedName>
        <fullName evidence="1">Uncharacterized protein</fullName>
    </submittedName>
</protein>
<sequence length="74" mass="8735">GLLIFTRCEQNDGFHARVLCRIHMQTLEFLHLLLKYPYLIHKCHNFVCRHGIGMQPSCSEERSDMKWHVALRGV</sequence>
<dbReference type="AlphaFoldDB" id="A0A0K2VLQ6"/>
<dbReference type="EMBL" id="HACA01033855">
    <property type="protein sequence ID" value="CDW51217.1"/>
    <property type="molecule type" value="Transcribed_RNA"/>
</dbReference>
<feature type="non-terminal residue" evidence="1">
    <location>
        <position position="1"/>
    </location>
</feature>
<reference evidence="1" key="1">
    <citation type="submission" date="2014-05" db="EMBL/GenBank/DDBJ databases">
        <authorList>
            <person name="Chronopoulou M."/>
        </authorList>
    </citation>
    <scope>NUCLEOTIDE SEQUENCE</scope>
    <source>
        <tissue evidence="1">Whole organism</tissue>
    </source>
</reference>
<name>A0A0K2VLQ6_LEPSM</name>
<organism evidence="1">
    <name type="scientific">Lepeophtheirus salmonis</name>
    <name type="common">Salmon louse</name>
    <name type="synonym">Caligus salmonis</name>
    <dbReference type="NCBI Taxonomy" id="72036"/>
    <lineage>
        <taxon>Eukaryota</taxon>
        <taxon>Metazoa</taxon>
        <taxon>Ecdysozoa</taxon>
        <taxon>Arthropoda</taxon>
        <taxon>Crustacea</taxon>
        <taxon>Multicrustacea</taxon>
        <taxon>Hexanauplia</taxon>
        <taxon>Copepoda</taxon>
        <taxon>Siphonostomatoida</taxon>
        <taxon>Caligidae</taxon>
        <taxon>Lepeophtheirus</taxon>
    </lineage>
</organism>
<evidence type="ECO:0000313" key="1">
    <source>
        <dbReference type="EMBL" id="CDW51217.1"/>
    </source>
</evidence>
<proteinExistence type="predicted"/>